<comment type="caution">
    <text evidence="2">The sequence shown here is derived from an EMBL/GenBank/DDBJ whole genome shotgun (WGS) entry which is preliminary data.</text>
</comment>
<keyword evidence="1" id="KW-0472">Membrane</keyword>
<evidence type="ECO:0000256" key="1">
    <source>
        <dbReference type="SAM" id="Phobius"/>
    </source>
</evidence>
<evidence type="ECO:0000313" key="3">
    <source>
        <dbReference type="Proteomes" id="UP001139648"/>
    </source>
</evidence>
<keyword evidence="1" id="KW-1133">Transmembrane helix</keyword>
<protein>
    <submittedName>
        <fullName evidence="2">Uncharacterized protein</fullName>
    </submittedName>
</protein>
<dbReference type="AlphaFoldDB" id="A0A9X2GGF7"/>
<dbReference type="Proteomes" id="UP001139648">
    <property type="component" value="Unassembled WGS sequence"/>
</dbReference>
<feature type="transmembrane region" description="Helical" evidence="1">
    <location>
        <begin position="87"/>
        <end position="109"/>
    </location>
</feature>
<gene>
    <name evidence="2" type="ORF">HD597_005117</name>
</gene>
<sequence>MNGSVIAAATPRKAHEDKILLDGIDFRHTMRSPLAHYDVMLGSLVAIGIIVGLVPAGRKGPGARPSAPSSFTPLIETLRGLLTGPPAAGQVIMAIAGCAGLALLGYLWVRAQLTTRA</sequence>
<dbReference type="RefSeq" id="WP_253745193.1">
    <property type="nucleotide sequence ID" value="NZ_BAABKA010000067.1"/>
</dbReference>
<keyword evidence="1" id="KW-0812">Transmembrane</keyword>
<accession>A0A9X2GGF7</accession>
<feature type="transmembrane region" description="Helical" evidence="1">
    <location>
        <begin position="37"/>
        <end position="56"/>
    </location>
</feature>
<reference evidence="2" key="1">
    <citation type="submission" date="2022-06" db="EMBL/GenBank/DDBJ databases">
        <title>Sequencing the genomes of 1000 actinobacteria strains.</title>
        <authorList>
            <person name="Klenk H.-P."/>
        </authorList>
    </citation>
    <scope>NUCLEOTIDE SEQUENCE</scope>
    <source>
        <strain evidence="2">DSM 46694</strain>
    </source>
</reference>
<name>A0A9X2GGF7_9ACTN</name>
<organism evidence="2 3">
    <name type="scientific">Nonomuraea thailandensis</name>
    <dbReference type="NCBI Taxonomy" id="1188745"/>
    <lineage>
        <taxon>Bacteria</taxon>
        <taxon>Bacillati</taxon>
        <taxon>Actinomycetota</taxon>
        <taxon>Actinomycetes</taxon>
        <taxon>Streptosporangiales</taxon>
        <taxon>Streptosporangiaceae</taxon>
        <taxon>Nonomuraea</taxon>
    </lineage>
</organism>
<keyword evidence="3" id="KW-1185">Reference proteome</keyword>
<dbReference type="EMBL" id="JAMZEB010000002">
    <property type="protein sequence ID" value="MCP2358097.1"/>
    <property type="molecule type" value="Genomic_DNA"/>
</dbReference>
<evidence type="ECO:0000313" key="2">
    <source>
        <dbReference type="EMBL" id="MCP2358097.1"/>
    </source>
</evidence>
<proteinExistence type="predicted"/>